<dbReference type="SMART" id="SM00909">
    <property type="entry name" value="Germane"/>
    <property type="match status" value="1"/>
</dbReference>
<feature type="domain" description="GerMN" evidence="1">
    <location>
        <begin position="243"/>
        <end position="333"/>
    </location>
</feature>
<reference evidence="2 3" key="1">
    <citation type="journal article" date="2016" name="Nat. Commun.">
        <title>Thousands of microbial genomes shed light on interconnected biogeochemical processes in an aquifer system.</title>
        <authorList>
            <person name="Anantharaman K."/>
            <person name="Brown C.T."/>
            <person name="Hug L.A."/>
            <person name="Sharon I."/>
            <person name="Castelle C.J."/>
            <person name="Probst A.J."/>
            <person name="Thomas B.C."/>
            <person name="Singh A."/>
            <person name="Wilkins M.J."/>
            <person name="Karaoz U."/>
            <person name="Brodie E.L."/>
            <person name="Williams K.H."/>
            <person name="Hubbard S.S."/>
            <person name="Banfield J.F."/>
        </authorList>
    </citation>
    <scope>NUCLEOTIDE SEQUENCE [LARGE SCALE GENOMIC DNA]</scope>
</reference>
<evidence type="ECO:0000313" key="2">
    <source>
        <dbReference type="EMBL" id="OGL97961.1"/>
    </source>
</evidence>
<dbReference type="InterPro" id="IPR018911">
    <property type="entry name" value="Gmad2_Ig-like_dom"/>
</dbReference>
<gene>
    <name evidence="2" type="ORF">A2304_05405</name>
</gene>
<dbReference type="EMBL" id="MGFE01000026">
    <property type="protein sequence ID" value="OGL97961.1"/>
    <property type="molecule type" value="Genomic_DNA"/>
</dbReference>
<sequence>MKNFIPLIIAVLFIGAGCVFQKEAPADLEEPVAAIVQNVNGIVEAYDVETGLVTVRTATGAIEEILWLSDAVSPDTLLGQMIVASGERDPSTLVVIADAVDVPESQNLMVASPGIGATVTSPLVVSGFGRVFEGAFNWRVKDVDGTVLDQGTAMTNARDVGWFGSFTFEVFLPAMTSQSFTFEVLDYSAKDGSEQDLVSVPLNLLSTKVSSFNVYFGKPASGSADCSLVFPVRRTVAQTAAVGRASIAELLKGPTPEEHAQGYSTSIPEYAALNSLVIGDRTAKADFTRGIEPGGGSCLVTAIRSQIENTIQQFDTVDEVIISVDGESDTALQP</sequence>
<evidence type="ECO:0000259" key="1">
    <source>
        <dbReference type="SMART" id="SM00909"/>
    </source>
</evidence>
<name>A0A1F7W596_9BACT</name>
<dbReference type="AlphaFoldDB" id="A0A1F7W596"/>
<protein>
    <recommendedName>
        <fullName evidence="1">GerMN domain-containing protein</fullName>
    </recommendedName>
</protein>
<dbReference type="PROSITE" id="PS51257">
    <property type="entry name" value="PROKAR_LIPOPROTEIN"/>
    <property type="match status" value="1"/>
</dbReference>
<organism evidence="2 3">
    <name type="scientific">Candidatus Uhrbacteria bacterium RIFOXYB2_FULL_57_15</name>
    <dbReference type="NCBI Taxonomy" id="1802422"/>
    <lineage>
        <taxon>Bacteria</taxon>
        <taxon>Candidatus Uhriibacteriota</taxon>
    </lineage>
</organism>
<comment type="caution">
    <text evidence="2">The sequence shown here is derived from an EMBL/GenBank/DDBJ whole genome shotgun (WGS) entry which is preliminary data.</text>
</comment>
<evidence type="ECO:0000313" key="3">
    <source>
        <dbReference type="Proteomes" id="UP000176501"/>
    </source>
</evidence>
<dbReference type="Pfam" id="PF10646">
    <property type="entry name" value="Germane"/>
    <property type="match status" value="1"/>
</dbReference>
<dbReference type="Proteomes" id="UP000176501">
    <property type="component" value="Unassembled WGS sequence"/>
</dbReference>
<dbReference type="Pfam" id="PF10648">
    <property type="entry name" value="Gmad2"/>
    <property type="match status" value="1"/>
</dbReference>
<dbReference type="InterPro" id="IPR019606">
    <property type="entry name" value="GerMN"/>
</dbReference>
<accession>A0A1F7W596</accession>
<proteinExistence type="predicted"/>